<comment type="caution">
    <text evidence="1">The sequence shown here is derived from an EMBL/GenBank/DDBJ whole genome shotgun (WGS) entry which is preliminary data.</text>
</comment>
<organism evidence="1 2">
    <name type="scientific">Alteraurantiacibacter aquimixticola</name>
    <dbReference type="NCBI Taxonomy" id="2489173"/>
    <lineage>
        <taxon>Bacteria</taxon>
        <taxon>Pseudomonadati</taxon>
        <taxon>Pseudomonadota</taxon>
        <taxon>Alphaproteobacteria</taxon>
        <taxon>Sphingomonadales</taxon>
        <taxon>Erythrobacteraceae</taxon>
        <taxon>Alteraurantiacibacter</taxon>
    </lineage>
</organism>
<dbReference type="Proteomes" id="UP000309389">
    <property type="component" value="Unassembled WGS sequence"/>
</dbReference>
<dbReference type="AlphaFoldDB" id="A0A4T3EZQ9"/>
<gene>
    <name evidence="1" type="ORF">E5222_12450</name>
</gene>
<dbReference type="OrthoDB" id="9937083at2"/>
<proteinExistence type="predicted"/>
<keyword evidence="2" id="KW-1185">Reference proteome</keyword>
<dbReference type="RefSeq" id="WP_136694111.1">
    <property type="nucleotide sequence ID" value="NZ_SSHH01000003.1"/>
</dbReference>
<sequence length="60" mass="6852">MEIEIGEVSSDVTAIDLAALKAELVDQIMRQIAEDRRLQDRIDSDRRLRNSATNRPEDLV</sequence>
<accession>A0A4T3EZQ9</accession>
<reference evidence="1 2" key="1">
    <citation type="submission" date="2019-04" db="EMBL/GenBank/DDBJ databases">
        <title>Altererythrobacter aquimixticola sp. nov., isolated from sediment of junction between the ocean and a freshwater spring.</title>
        <authorList>
            <person name="Yoon J.-H."/>
        </authorList>
    </citation>
    <scope>NUCLEOTIDE SEQUENCE [LARGE SCALE GENOMIC DNA]</scope>
    <source>
        <strain evidence="1 2">SSKS-13</strain>
    </source>
</reference>
<protein>
    <submittedName>
        <fullName evidence="1">Uncharacterized protein</fullName>
    </submittedName>
</protein>
<name>A0A4T3EZQ9_9SPHN</name>
<dbReference type="EMBL" id="SSHH01000003">
    <property type="protein sequence ID" value="TIX49634.1"/>
    <property type="molecule type" value="Genomic_DNA"/>
</dbReference>
<evidence type="ECO:0000313" key="2">
    <source>
        <dbReference type="Proteomes" id="UP000309389"/>
    </source>
</evidence>
<evidence type="ECO:0000313" key="1">
    <source>
        <dbReference type="EMBL" id="TIX49634.1"/>
    </source>
</evidence>